<feature type="non-terminal residue" evidence="1">
    <location>
        <position position="76"/>
    </location>
</feature>
<reference evidence="1" key="1">
    <citation type="journal article" date="2015" name="Nature">
        <title>Complex archaea that bridge the gap between prokaryotes and eukaryotes.</title>
        <authorList>
            <person name="Spang A."/>
            <person name="Saw J.H."/>
            <person name="Jorgensen S.L."/>
            <person name="Zaremba-Niedzwiedzka K."/>
            <person name="Martijn J."/>
            <person name="Lind A.E."/>
            <person name="van Eijk R."/>
            <person name="Schleper C."/>
            <person name="Guy L."/>
            <person name="Ettema T.J."/>
        </authorList>
    </citation>
    <scope>NUCLEOTIDE SEQUENCE</scope>
</reference>
<comment type="caution">
    <text evidence="1">The sequence shown here is derived from an EMBL/GenBank/DDBJ whole genome shotgun (WGS) entry which is preliminary data.</text>
</comment>
<dbReference type="AlphaFoldDB" id="A0A0F9C8Z0"/>
<accession>A0A0F9C8Z0</accession>
<proteinExistence type="predicted"/>
<sequence>MQQYKTCYKECVRAKGHCKRKYYEEYELKWNLTKDLKEGDELLIIKDDDRIILKKADKVTEKMKEDLEFARRTGEA</sequence>
<evidence type="ECO:0000313" key="1">
    <source>
        <dbReference type="EMBL" id="KKL45823.1"/>
    </source>
</evidence>
<gene>
    <name evidence="1" type="ORF">LCGC14_2351780</name>
</gene>
<organism evidence="1">
    <name type="scientific">marine sediment metagenome</name>
    <dbReference type="NCBI Taxonomy" id="412755"/>
    <lineage>
        <taxon>unclassified sequences</taxon>
        <taxon>metagenomes</taxon>
        <taxon>ecological metagenomes</taxon>
    </lineage>
</organism>
<evidence type="ECO:0008006" key="2">
    <source>
        <dbReference type="Google" id="ProtNLM"/>
    </source>
</evidence>
<dbReference type="EMBL" id="LAZR01034252">
    <property type="protein sequence ID" value="KKL45823.1"/>
    <property type="molecule type" value="Genomic_DNA"/>
</dbReference>
<name>A0A0F9C8Z0_9ZZZZ</name>
<protein>
    <recommendedName>
        <fullName evidence="2">SpoVT-AbrB domain-containing protein</fullName>
    </recommendedName>
</protein>